<dbReference type="Proteomes" id="UP000317638">
    <property type="component" value="Unassembled WGS sequence"/>
</dbReference>
<dbReference type="InterPro" id="IPR000683">
    <property type="entry name" value="Gfo/Idh/MocA-like_OxRdtase_N"/>
</dbReference>
<dbReference type="EMBL" id="VKKG01000001">
    <property type="protein sequence ID" value="TRY20219.1"/>
    <property type="molecule type" value="Genomic_DNA"/>
</dbReference>
<dbReference type="Pfam" id="PF01408">
    <property type="entry name" value="GFO_IDH_MocA"/>
    <property type="match status" value="1"/>
</dbReference>
<feature type="domain" description="Gfo/Idh/MocA-like oxidoreductase N-terminal" evidence="2">
    <location>
        <begin position="7"/>
        <end position="113"/>
    </location>
</feature>
<reference evidence="4 5" key="1">
    <citation type="submission" date="2019-07" db="EMBL/GenBank/DDBJ databases">
        <authorList>
            <person name="Zhou L.-Y."/>
        </authorList>
    </citation>
    <scope>NUCLEOTIDE SEQUENCE [LARGE SCALE GENOMIC DNA]</scope>
    <source>
        <strain evidence="4 5">YIM 101269</strain>
    </source>
</reference>
<protein>
    <submittedName>
        <fullName evidence="4">Gfo/Idh/MocA family oxidoreductase</fullName>
    </submittedName>
</protein>
<dbReference type="AlphaFoldDB" id="A0A553K684"/>
<dbReference type="PANTHER" id="PTHR43818">
    <property type="entry name" value="BCDNA.GH03377"/>
    <property type="match status" value="1"/>
</dbReference>
<comment type="caution">
    <text evidence="4">The sequence shown here is derived from an EMBL/GenBank/DDBJ whole genome shotgun (WGS) entry which is preliminary data.</text>
</comment>
<dbReference type="InterPro" id="IPR055170">
    <property type="entry name" value="GFO_IDH_MocA-like_dom"/>
</dbReference>
<feature type="domain" description="GFO/IDH/MocA-like oxidoreductase" evidence="3">
    <location>
        <begin position="129"/>
        <end position="263"/>
    </location>
</feature>
<evidence type="ECO:0000313" key="5">
    <source>
        <dbReference type="Proteomes" id="UP000317638"/>
    </source>
</evidence>
<dbReference type="SUPFAM" id="SSF55347">
    <property type="entry name" value="Glyceraldehyde-3-phosphate dehydrogenase-like, C-terminal domain"/>
    <property type="match status" value="1"/>
</dbReference>
<dbReference type="GO" id="GO:0000166">
    <property type="term" value="F:nucleotide binding"/>
    <property type="evidence" value="ECO:0007669"/>
    <property type="project" value="InterPro"/>
</dbReference>
<accession>A0A553K684</accession>
<organism evidence="4 5">
    <name type="scientific">Tessaracoccus rhinocerotis</name>
    <dbReference type="NCBI Taxonomy" id="1689449"/>
    <lineage>
        <taxon>Bacteria</taxon>
        <taxon>Bacillati</taxon>
        <taxon>Actinomycetota</taxon>
        <taxon>Actinomycetes</taxon>
        <taxon>Propionibacteriales</taxon>
        <taxon>Propionibacteriaceae</taxon>
        <taxon>Tessaracoccus</taxon>
    </lineage>
</organism>
<dbReference type="Gene3D" id="3.30.360.10">
    <property type="entry name" value="Dihydrodipicolinate Reductase, domain 2"/>
    <property type="match status" value="1"/>
</dbReference>
<evidence type="ECO:0000259" key="3">
    <source>
        <dbReference type="Pfam" id="PF22725"/>
    </source>
</evidence>
<sequence length="361" mass="37277">MGSRHGIGVIGLGVISERYLATLGDVSRVRIAAVADLIPSRAEAVARRVDGCRALAVSELLEDPAVETVLNLTIPDAHADVALAALRHGKNVYGEKPLASTVAEARAVLAAAGDAAVGGAPDTVLGTGVQTARAAVDSGMIGRPLSAVATWISPGHEAWHPQPDFYYRAGGGPLFDMGPYYLSSLVHLLGPIVAVQGASSRPRPTRRIASGPRAGEEIAVEVDTHVTGVLEHLGGALSTVVFSFDGSATVAAPIEVHGETGTLQVPDPNQFDGTVHLRRPGESAWAALEPSAGYAGAERGIGLLDLIDGGGRASGALALHVLDAMESLLRSASTGRRVPLLTTAEPGPLVPLTEQERWRDS</sequence>
<dbReference type="InterPro" id="IPR050463">
    <property type="entry name" value="Gfo/Idh/MocA_oxidrdct_glycsds"/>
</dbReference>
<name>A0A553K684_9ACTN</name>
<dbReference type="OrthoDB" id="9776544at2"/>
<dbReference type="Pfam" id="PF22725">
    <property type="entry name" value="GFO_IDH_MocA_C3"/>
    <property type="match status" value="1"/>
</dbReference>
<evidence type="ECO:0000256" key="1">
    <source>
        <dbReference type="ARBA" id="ARBA00023002"/>
    </source>
</evidence>
<dbReference type="RefSeq" id="WP_143937303.1">
    <property type="nucleotide sequence ID" value="NZ_VKKG01000001.1"/>
</dbReference>
<proteinExistence type="predicted"/>
<keyword evidence="1" id="KW-0560">Oxidoreductase</keyword>
<dbReference type="PANTHER" id="PTHR43818:SF11">
    <property type="entry name" value="BCDNA.GH03377"/>
    <property type="match status" value="1"/>
</dbReference>
<dbReference type="Gene3D" id="3.40.50.720">
    <property type="entry name" value="NAD(P)-binding Rossmann-like Domain"/>
    <property type="match status" value="1"/>
</dbReference>
<dbReference type="SUPFAM" id="SSF51735">
    <property type="entry name" value="NAD(P)-binding Rossmann-fold domains"/>
    <property type="match status" value="1"/>
</dbReference>
<dbReference type="GO" id="GO:0016491">
    <property type="term" value="F:oxidoreductase activity"/>
    <property type="evidence" value="ECO:0007669"/>
    <property type="project" value="UniProtKB-KW"/>
</dbReference>
<evidence type="ECO:0000313" key="4">
    <source>
        <dbReference type="EMBL" id="TRY20219.1"/>
    </source>
</evidence>
<gene>
    <name evidence="4" type="ORF">FOJ82_04990</name>
</gene>
<keyword evidence="5" id="KW-1185">Reference proteome</keyword>
<evidence type="ECO:0000259" key="2">
    <source>
        <dbReference type="Pfam" id="PF01408"/>
    </source>
</evidence>
<dbReference type="InterPro" id="IPR036291">
    <property type="entry name" value="NAD(P)-bd_dom_sf"/>
</dbReference>